<dbReference type="KEGG" id="bbes:BESB_012000"/>
<evidence type="ECO:0000313" key="2">
    <source>
        <dbReference type="Proteomes" id="UP000224006"/>
    </source>
</evidence>
<accession>A0A2A9M263</accession>
<sequence length="89" mass="9164">MAAYVHMHIAISRVRDEVSSSSRGSRGVGALCPNSLNLTCWAVGAQMIVAKNADRPVEMSRILAGLGEAPRAQGSLMSLDSVAVAAAPG</sequence>
<dbReference type="EMBL" id="NWUJ01000010">
    <property type="protein sequence ID" value="PFH32588.1"/>
    <property type="molecule type" value="Genomic_DNA"/>
</dbReference>
<organism evidence="1 2">
    <name type="scientific">Besnoitia besnoiti</name>
    <name type="common">Apicomplexan protozoan</name>
    <dbReference type="NCBI Taxonomy" id="94643"/>
    <lineage>
        <taxon>Eukaryota</taxon>
        <taxon>Sar</taxon>
        <taxon>Alveolata</taxon>
        <taxon>Apicomplexa</taxon>
        <taxon>Conoidasida</taxon>
        <taxon>Coccidia</taxon>
        <taxon>Eucoccidiorida</taxon>
        <taxon>Eimeriorina</taxon>
        <taxon>Sarcocystidae</taxon>
        <taxon>Besnoitia</taxon>
    </lineage>
</organism>
<dbReference type="RefSeq" id="XP_029216597.1">
    <property type="nucleotide sequence ID" value="XM_029359930.1"/>
</dbReference>
<dbReference type="GeneID" id="40306262"/>
<reference evidence="1 2" key="1">
    <citation type="submission" date="2017-09" db="EMBL/GenBank/DDBJ databases">
        <title>Genome sequencing of Besnoitia besnoiti strain Bb-Ger1.</title>
        <authorList>
            <person name="Schares G."/>
            <person name="Venepally P."/>
            <person name="Lorenzi H.A."/>
        </authorList>
    </citation>
    <scope>NUCLEOTIDE SEQUENCE [LARGE SCALE GENOMIC DNA]</scope>
    <source>
        <strain evidence="1 2">Bb-Ger1</strain>
    </source>
</reference>
<comment type="caution">
    <text evidence="1">The sequence shown here is derived from an EMBL/GenBank/DDBJ whole genome shotgun (WGS) entry which is preliminary data.</text>
</comment>
<keyword evidence="2" id="KW-1185">Reference proteome</keyword>
<dbReference type="Proteomes" id="UP000224006">
    <property type="component" value="Chromosome IX"/>
</dbReference>
<proteinExistence type="predicted"/>
<gene>
    <name evidence="1" type="ORF">BESB_012000</name>
</gene>
<dbReference type="VEuPathDB" id="ToxoDB:BESB_012000"/>
<name>A0A2A9M263_BESBE</name>
<evidence type="ECO:0000313" key="1">
    <source>
        <dbReference type="EMBL" id="PFH32588.1"/>
    </source>
</evidence>
<protein>
    <submittedName>
        <fullName evidence="1">Uncharacterized protein</fullName>
    </submittedName>
</protein>
<dbReference type="AlphaFoldDB" id="A0A2A9M263"/>